<evidence type="ECO:0000313" key="4">
    <source>
        <dbReference type="EMBL" id="KAK2184783.1"/>
    </source>
</evidence>
<dbReference type="Pfam" id="PF12796">
    <property type="entry name" value="Ank_2"/>
    <property type="match status" value="2"/>
</dbReference>
<keyword evidence="1" id="KW-0677">Repeat</keyword>
<dbReference type="PANTHER" id="PTHR24201">
    <property type="entry name" value="ANK_REP_REGION DOMAIN-CONTAINING PROTEIN"/>
    <property type="match status" value="1"/>
</dbReference>
<dbReference type="AlphaFoldDB" id="A0AAD9NYG7"/>
<feature type="repeat" description="ANK" evidence="3">
    <location>
        <begin position="140"/>
        <end position="172"/>
    </location>
</feature>
<comment type="caution">
    <text evidence="4">The sequence shown here is derived from an EMBL/GenBank/DDBJ whole genome shotgun (WGS) entry which is preliminary data.</text>
</comment>
<dbReference type="EMBL" id="JAODUO010000253">
    <property type="protein sequence ID" value="KAK2184783.1"/>
    <property type="molecule type" value="Genomic_DNA"/>
</dbReference>
<keyword evidence="5" id="KW-1185">Reference proteome</keyword>
<dbReference type="InterPro" id="IPR050776">
    <property type="entry name" value="Ank_Repeat/CDKN_Inhibitor"/>
</dbReference>
<accession>A0AAD9NYG7</accession>
<dbReference type="PROSITE" id="PS50297">
    <property type="entry name" value="ANK_REP_REGION"/>
    <property type="match status" value="1"/>
</dbReference>
<dbReference type="PANTHER" id="PTHR24201:SF17">
    <property type="entry name" value="ANKYRIN REPEAT DOMAIN-CONTAINING PROTEIN 10-LIKE ISOFORM X1"/>
    <property type="match status" value="1"/>
</dbReference>
<dbReference type="InterPro" id="IPR036770">
    <property type="entry name" value="Ankyrin_rpt-contain_sf"/>
</dbReference>
<evidence type="ECO:0000256" key="1">
    <source>
        <dbReference type="ARBA" id="ARBA00022737"/>
    </source>
</evidence>
<dbReference type="Proteomes" id="UP001209878">
    <property type="component" value="Unassembled WGS sequence"/>
</dbReference>
<evidence type="ECO:0000256" key="3">
    <source>
        <dbReference type="PROSITE-ProRule" id="PRU00023"/>
    </source>
</evidence>
<dbReference type="SUPFAM" id="SSF48403">
    <property type="entry name" value="Ankyrin repeat"/>
    <property type="match status" value="1"/>
</dbReference>
<proteinExistence type="predicted"/>
<evidence type="ECO:0000256" key="2">
    <source>
        <dbReference type="ARBA" id="ARBA00023043"/>
    </source>
</evidence>
<reference evidence="4" key="1">
    <citation type="journal article" date="2023" name="Mol. Biol. Evol.">
        <title>Third-Generation Sequencing Reveals the Adaptive Role of the Epigenome in Three Deep-Sea Polychaetes.</title>
        <authorList>
            <person name="Perez M."/>
            <person name="Aroh O."/>
            <person name="Sun Y."/>
            <person name="Lan Y."/>
            <person name="Juniper S.K."/>
            <person name="Young C.R."/>
            <person name="Angers B."/>
            <person name="Qian P.Y."/>
        </authorList>
    </citation>
    <scope>NUCLEOTIDE SEQUENCE</scope>
    <source>
        <strain evidence="4">R07B-5</strain>
    </source>
</reference>
<dbReference type="SMART" id="SM00248">
    <property type="entry name" value="ANK"/>
    <property type="match status" value="6"/>
</dbReference>
<evidence type="ECO:0008006" key="6">
    <source>
        <dbReference type="Google" id="ProtNLM"/>
    </source>
</evidence>
<dbReference type="PROSITE" id="PS50088">
    <property type="entry name" value="ANK_REPEAT"/>
    <property type="match status" value="2"/>
</dbReference>
<organism evidence="4 5">
    <name type="scientific">Ridgeia piscesae</name>
    <name type="common">Tubeworm</name>
    <dbReference type="NCBI Taxonomy" id="27915"/>
    <lineage>
        <taxon>Eukaryota</taxon>
        <taxon>Metazoa</taxon>
        <taxon>Spiralia</taxon>
        <taxon>Lophotrochozoa</taxon>
        <taxon>Annelida</taxon>
        <taxon>Polychaeta</taxon>
        <taxon>Sedentaria</taxon>
        <taxon>Canalipalpata</taxon>
        <taxon>Sabellida</taxon>
        <taxon>Siboglinidae</taxon>
        <taxon>Ridgeia</taxon>
    </lineage>
</organism>
<name>A0AAD9NYG7_RIDPI</name>
<feature type="repeat" description="ANK" evidence="3">
    <location>
        <begin position="173"/>
        <end position="205"/>
    </location>
</feature>
<keyword evidence="2 3" id="KW-0040">ANK repeat</keyword>
<sequence>MDDSYKLGCWGSANEEIMKSQYPLHRACRDGEVETLSLLLMEAQHGVYVEDSFYGWTPAHWAAYFGKLACLKYLQVSGMNCDCTTIRLNQTPAHIAAQSAHSDCLHWLLEFAAVGLDRQLACLRKLTMAGVDGNGCSSCFHQAPAHLAAYGGQPHVLQWLLQAGACLDTQDYMGETAIHKAARCGSIECASLLVANGAQLHICNNGGLTPARLAASCGQVECERFLQSALAQKQHTLVNGTTPQPGNTTIGMETSTPVALRGSDQNGDCEMEVSDSNNGGATGYVCDVTLARDISASLVRVAGRKRAWDCGGVAECKRLRRADLFRIPPPECTTPLLLASPHCDTLDDLSSVIPHQPVTDSLLQLNTNDHRDNVSSYEDTGCRCCMHWRCRCPPHSSGHEPYSDVLALSVKPMTPVVIPCYSSPFSGAVNGFHCGDDLGMQNGIEVKDVPHVVNGTNGTLWGVGGEGDALTTSAIEHEDTVLLELGYDALCCNVMLSTYHGS</sequence>
<evidence type="ECO:0000313" key="5">
    <source>
        <dbReference type="Proteomes" id="UP001209878"/>
    </source>
</evidence>
<gene>
    <name evidence="4" type="ORF">NP493_253g03041</name>
</gene>
<protein>
    <recommendedName>
        <fullName evidence="6">Ankyrin repeat domain-containing protein 10</fullName>
    </recommendedName>
</protein>
<dbReference type="Gene3D" id="1.25.40.20">
    <property type="entry name" value="Ankyrin repeat-containing domain"/>
    <property type="match status" value="2"/>
</dbReference>
<dbReference type="InterPro" id="IPR002110">
    <property type="entry name" value="Ankyrin_rpt"/>
</dbReference>